<protein>
    <recommendedName>
        <fullName evidence="4">Lipoprotein</fullName>
    </recommendedName>
</protein>
<feature type="chain" id="PRO_5045144276" description="Lipoprotein" evidence="1">
    <location>
        <begin position="19"/>
        <end position="201"/>
    </location>
</feature>
<dbReference type="PROSITE" id="PS51257">
    <property type="entry name" value="PROKAR_LIPOPROTEIN"/>
    <property type="match status" value="1"/>
</dbReference>
<name>A0ABW6BFL7_9SPHI</name>
<evidence type="ECO:0000313" key="3">
    <source>
        <dbReference type="Proteomes" id="UP001597525"/>
    </source>
</evidence>
<dbReference type="Proteomes" id="UP001597525">
    <property type="component" value="Unassembled WGS sequence"/>
</dbReference>
<dbReference type="EMBL" id="JBHUPB010000008">
    <property type="protein sequence ID" value="MFD2968302.1"/>
    <property type="molecule type" value="Genomic_DNA"/>
</dbReference>
<sequence length="201" mass="22265">MKNLSLLMLLWGSINLLGACNNQQQPNKQAADARADDSTHEAKLQDSVHYELIHDTDSIPGNINDGVASQLKAPIKALAAFYAAMGGSGCDGETCKLTTALGLGKQGSDAHKKLIQDYFPDDKVAKTVVAQDCYLRPSGASTFSDYDYLNITEYGDTLRVDYKLLQYNQGTEKWTEGPDMYILKDNVFQKIKRNLWTFAEN</sequence>
<keyword evidence="3" id="KW-1185">Reference proteome</keyword>
<dbReference type="RefSeq" id="WP_320185711.1">
    <property type="nucleotide sequence ID" value="NZ_CP138332.1"/>
</dbReference>
<keyword evidence="1" id="KW-0732">Signal</keyword>
<comment type="caution">
    <text evidence="2">The sequence shown here is derived from an EMBL/GenBank/DDBJ whole genome shotgun (WGS) entry which is preliminary data.</text>
</comment>
<accession>A0ABW6BFL7</accession>
<gene>
    <name evidence="2" type="ORF">ACFS7Y_12960</name>
</gene>
<proteinExistence type="predicted"/>
<evidence type="ECO:0008006" key="4">
    <source>
        <dbReference type="Google" id="ProtNLM"/>
    </source>
</evidence>
<organism evidence="2 3">
    <name type="scientific">Sphingobacterium bambusae</name>
    <dbReference type="NCBI Taxonomy" id="662858"/>
    <lineage>
        <taxon>Bacteria</taxon>
        <taxon>Pseudomonadati</taxon>
        <taxon>Bacteroidota</taxon>
        <taxon>Sphingobacteriia</taxon>
        <taxon>Sphingobacteriales</taxon>
        <taxon>Sphingobacteriaceae</taxon>
        <taxon>Sphingobacterium</taxon>
    </lineage>
</organism>
<feature type="signal peptide" evidence="1">
    <location>
        <begin position="1"/>
        <end position="18"/>
    </location>
</feature>
<evidence type="ECO:0000256" key="1">
    <source>
        <dbReference type="SAM" id="SignalP"/>
    </source>
</evidence>
<evidence type="ECO:0000313" key="2">
    <source>
        <dbReference type="EMBL" id="MFD2968302.1"/>
    </source>
</evidence>
<reference evidence="3" key="1">
    <citation type="journal article" date="2019" name="Int. J. Syst. Evol. Microbiol.">
        <title>The Global Catalogue of Microorganisms (GCM) 10K type strain sequencing project: providing services to taxonomists for standard genome sequencing and annotation.</title>
        <authorList>
            <consortium name="The Broad Institute Genomics Platform"/>
            <consortium name="The Broad Institute Genome Sequencing Center for Infectious Disease"/>
            <person name="Wu L."/>
            <person name="Ma J."/>
        </authorList>
    </citation>
    <scope>NUCLEOTIDE SEQUENCE [LARGE SCALE GENOMIC DNA]</scope>
    <source>
        <strain evidence="3">KCTC 22814</strain>
    </source>
</reference>